<proteinExistence type="predicted"/>
<accession>A0AA46TNI9</accession>
<dbReference type="RefSeq" id="WP_271636619.1">
    <property type="nucleotide sequence ID" value="NZ_CP094970.1"/>
</dbReference>
<dbReference type="EMBL" id="CP094970">
    <property type="protein sequence ID" value="UYM07643.1"/>
    <property type="molecule type" value="Genomic_DNA"/>
</dbReference>
<dbReference type="PROSITE" id="PS51257">
    <property type="entry name" value="PROKAR_LIPOPROTEIN"/>
    <property type="match status" value="1"/>
</dbReference>
<reference evidence="1" key="1">
    <citation type="submission" date="2022-01" db="EMBL/GenBank/DDBJ databases">
        <title>Nocardioidaceae gen. sp. A5X3R13.</title>
        <authorList>
            <person name="Lopez Marin M.A."/>
            <person name="Uhlik O."/>
        </authorList>
    </citation>
    <scope>NUCLEOTIDE SEQUENCE</scope>
    <source>
        <strain evidence="1">A5X3R13</strain>
    </source>
</reference>
<name>A0AA46TNI9_9ACTN</name>
<evidence type="ECO:0008006" key="3">
    <source>
        <dbReference type="Google" id="ProtNLM"/>
    </source>
</evidence>
<gene>
    <name evidence="1" type="ORF">L0C25_11400</name>
</gene>
<sequence length="299" mass="33452">MHRLLIALLAIVVTIAGCGAPRESADGAPEGRTLTKAERAQISRAEGILTQRCMKQHGFRIFLTAPPKPPADLPYGNDDVDYARTHGLARGEQVDPSRDGNANGRYFHGLSDTRSRQYLVALNGDVAHEVSVRIGGTEVSASTRGCTSAAQRALYGDFGRWFRTSTRVENLGGQYRRAVGMNPQYRKVERAWRICMRHRGYETKNPSELRLEFKGTTADERRTAIAEARCAEATGLTRIGTRLEEHYQHKVYADNTAYVRAYQQMSVRALRKAKRISVAANARDGGNERKELKEMEERL</sequence>
<dbReference type="KEGG" id="sgrg:L0C25_11400"/>
<evidence type="ECO:0000313" key="1">
    <source>
        <dbReference type="EMBL" id="UYM07643.1"/>
    </source>
</evidence>
<dbReference type="AlphaFoldDB" id="A0AA46TNI9"/>
<protein>
    <recommendedName>
        <fullName evidence="3">Lipoprotein</fullName>
    </recommendedName>
</protein>
<dbReference type="Proteomes" id="UP001164390">
    <property type="component" value="Chromosome"/>
</dbReference>
<keyword evidence="2" id="KW-1185">Reference proteome</keyword>
<evidence type="ECO:0000313" key="2">
    <source>
        <dbReference type="Proteomes" id="UP001164390"/>
    </source>
</evidence>
<organism evidence="1 2">
    <name type="scientific">Solicola gregarius</name>
    <dbReference type="NCBI Taxonomy" id="2908642"/>
    <lineage>
        <taxon>Bacteria</taxon>
        <taxon>Bacillati</taxon>
        <taxon>Actinomycetota</taxon>
        <taxon>Actinomycetes</taxon>
        <taxon>Propionibacteriales</taxon>
        <taxon>Nocardioidaceae</taxon>
        <taxon>Solicola</taxon>
    </lineage>
</organism>